<keyword evidence="1" id="KW-0812">Transmembrane</keyword>
<organism evidence="2 3">
    <name type="scientific">Armillaria luteobubalina</name>
    <dbReference type="NCBI Taxonomy" id="153913"/>
    <lineage>
        <taxon>Eukaryota</taxon>
        <taxon>Fungi</taxon>
        <taxon>Dikarya</taxon>
        <taxon>Basidiomycota</taxon>
        <taxon>Agaricomycotina</taxon>
        <taxon>Agaricomycetes</taxon>
        <taxon>Agaricomycetidae</taxon>
        <taxon>Agaricales</taxon>
        <taxon>Marasmiineae</taxon>
        <taxon>Physalacriaceae</taxon>
        <taxon>Armillaria</taxon>
    </lineage>
</organism>
<sequence>MSNTGTSQLSHLEVIDSKVSLCLYVAALGGYLWDVAINLENDYQLLFKQRIKHPTVIYYMSRVFTLAYILAAFACRGICNVLSQTFTSLLFFFRVTAVWHRNRYVFFSFTILWLGVIAGAISVPLGIRGAHIGTTQQCIIVRVPENTQLSVIMPLIFDSCVFIAVTYRILLFSCIEETTRGRMRAFFGKGVPIVSRNLLLAVYRAMCTLPILAIINAMACIVFRKIKFGLITSNGTMMALPVFIDQSQFTTSQAMQTAAHQHSALSTRKQKVWDGASVVGGAGDAGNGGV</sequence>
<keyword evidence="1" id="KW-0472">Membrane</keyword>
<dbReference type="EMBL" id="JAUEPU010000002">
    <property type="protein sequence ID" value="KAK0504537.1"/>
    <property type="molecule type" value="Genomic_DNA"/>
</dbReference>
<keyword evidence="1" id="KW-1133">Transmembrane helix</keyword>
<proteinExistence type="predicted"/>
<feature type="transmembrane region" description="Helical" evidence="1">
    <location>
        <begin position="21"/>
        <end position="37"/>
    </location>
</feature>
<name>A0AA39UV34_9AGAR</name>
<evidence type="ECO:0000313" key="3">
    <source>
        <dbReference type="Proteomes" id="UP001175228"/>
    </source>
</evidence>
<feature type="transmembrane region" description="Helical" evidence="1">
    <location>
        <begin position="105"/>
        <end position="127"/>
    </location>
</feature>
<gene>
    <name evidence="2" type="ORF">EDD18DRAFT_1397241</name>
</gene>
<feature type="transmembrane region" description="Helical" evidence="1">
    <location>
        <begin position="201"/>
        <end position="223"/>
    </location>
</feature>
<evidence type="ECO:0000313" key="2">
    <source>
        <dbReference type="EMBL" id="KAK0504537.1"/>
    </source>
</evidence>
<dbReference type="Proteomes" id="UP001175228">
    <property type="component" value="Unassembled WGS sequence"/>
</dbReference>
<keyword evidence="3" id="KW-1185">Reference proteome</keyword>
<feature type="transmembrane region" description="Helical" evidence="1">
    <location>
        <begin position="148"/>
        <end position="170"/>
    </location>
</feature>
<reference evidence="2" key="1">
    <citation type="submission" date="2023-06" db="EMBL/GenBank/DDBJ databases">
        <authorList>
            <consortium name="Lawrence Berkeley National Laboratory"/>
            <person name="Ahrendt S."/>
            <person name="Sahu N."/>
            <person name="Indic B."/>
            <person name="Wong-Bajracharya J."/>
            <person name="Merenyi Z."/>
            <person name="Ke H.-M."/>
            <person name="Monk M."/>
            <person name="Kocsube S."/>
            <person name="Drula E."/>
            <person name="Lipzen A."/>
            <person name="Balint B."/>
            <person name="Henrissat B."/>
            <person name="Andreopoulos B."/>
            <person name="Martin F.M."/>
            <person name="Harder C.B."/>
            <person name="Rigling D."/>
            <person name="Ford K.L."/>
            <person name="Foster G.D."/>
            <person name="Pangilinan J."/>
            <person name="Papanicolaou A."/>
            <person name="Barry K."/>
            <person name="LaButti K."/>
            <person name="Viragh M."/>
            <person name="Koriabine M."/>
            <person name="Yan M."/>
            <person name="Riley R."/>
            <person name="Champramary S."/>
            <person name="Plett K.L."/>
            <person name="Tsai I.J."/>
            <person name="Slot J."/>
            <person name="Sipos G."/>
            <person name="Plett J."/>
            <person name="Nagy L.G."/>
            <person name="Grigoriev I.V."/>
        </authorList>
    </citation>
    <scope>NUCLEOTIDE SEQUENCE</scope>
    <source>
        <strain evidence="2">HWK02</strain>
    </source>
</reference>
<feature type="transmembrane region" description="Helical" evidence="1">
    <location>
        <begin position="81"/>
        <end position="99"/>
    </location>
</feature>
<accession>A0AA39UV34</accession>
<evidence type="ECO:0000256" key="1">
    <source>
        <dbReference type="SAM" id="Phobius"/>
    </source>
</evidence>
<comment type="caution">
    <text evidence="2">The sequence shown here is derived from an EMBL/GenBank/DDBJ whole genome shotgun (WGS) entry which is preliminary data.</text>
</comment>
<protein>
    <submittedName>
        <fullName evidence="2">Uncharacterized protein</fullName>
    </submittedName>
</protein>
<dbReference type="AlphaFoldDB" id="A0AA39UV34"/>